<keyword evidence="4 8" id="KW-0560">Oxidoreductase</keyword>
<dbReference type="InterPro" id="IPR019831">
    <property type="entry name" value="Mn/Fe_SOD_N"/>
</dbReference>
<dbReference type="EC" id="1.15.1.1" evidence="2 8"/>
<evidence type="ECO:0000259" key="9">
    <source>
        <dbReference type="Pfam" id="PF00081"/>
    </source>
</evidence>
<feature type="binding site" evidence="7">
    <location>
        <position position="124"/>
    </location>
    <ligand>
        <name>Mn(2+)</name>
        <dbReference type="ChEBI" id="CHEBI:29035"/>
    </ligand>
</feature>
<dbReference type="PANTHER" id="PTHR43595:SF2">
    <property type="entry name" value="SMALL RIBOSOMAL SUBUNIT PROTEIN MS42"/>
    <property type="match status" value="1"/>
</dbReference>
<protein>
    <recommendedName>
        <fullName evidence="2 8">Superoxide dismutase</fullName>
        <ecNumber evidence="2 8">1.15.1.1</ecNumber>
    </recommendedName>
</protein>
<evidence type="ECO:0000256" key="8">
    <source>
        <dbReference type="RuleBase" id="RU000414"/>
    </source>
</evidence>
<comment type="function">
    <text evidence="5">Component of the mitochondrial ribosome (mitoribosome), a dedicated translation machinery responsible for the synthesis of mitochondrial genome-encoded proteins, including at least some of the essential transmembrane subunits of the mitochondrial respiratory chain. The mitoribosomes are attached to the mitochondrial inner membrane and translation products are cotranslationally integrated into the membrane.</text>
</comment>
<gene>
    <name evidence="11" type="ORF">KHLLAP_LOCUS3955</name>
</gene>
<keyword evidence="3 7" id="KW-0479">Metal-binding</keyword>
<evidence type="ECO:0000256" key="1">
    <source>
        <dbReference type="ARBA" id="ARBA00008714"/>
    </source>
</evidence>
<dbReference type="EMBL" id="CAUWAG010000006">
    <property type="protein sequence ID" value="CAJ2503487.1"/>
    <property type="molecule type" value="Genomic_DNA"/>
</dbReference>
<evidence type="ECO:0000313" key="12">
    <source>
        <dbReference type="Proteomes" id="UP001295740"/>
    </source>
</evidence>
<keyword evidence="12" id="KW-1185">Reference proteome</keyword>
<feature type="domain" description="Manganese/iron superoxide dismutase C-terminal" evidence="10">
    <location>
        <begin position="138"/>
        <end position="246"/>
    </location>
</feature>
<proteinExistence type="inferred from homology"/>
<dbReference type="PANTHER" id="PTHR43595">
    <property type="entry name" value="37S RIBOSOMAL PROTEIN S26, MITOCHONDRIAL"/>
    <property type="match status" value="1"/>
</dbReference>
<dbReference type="InterPro" id="IPR036314">
    <property type="entry name" value="SOD_C_sf"/>
</dbReference>
<sequence>MQLTNFTLPLGLGLMLSNAGSRIASLKQSFLGSSNISSTAPATMAYTLPQLPYSYDALEPHFDAETMEIHHSKHHNTYVTNLNAALQGDELSTLAVDDVITKLDQVPADKRTAVRNHGGGHANHSFFWKNLKLGTALSGSLKDAIENEFGSFEAFQKEFEAAATKVFGSGWAWLVLKDEGSLKVVTTANQDSPLMGEDVVGAASTGFPILGLDVWEHAYYLKYRNSRPSYIKAFWSVVNWDEASARYAQMVKA</sequence>
<evidence type="ECO:0000259" key="10">
    <source>
        <dbReference type="Pfam" id="PF02777"/>
    </source>
</evidence>
<comment type="caution">
    <text evidence="11">The sequence shown here is derived from an EMBL/GenBank/DDBJ whole genome shotgun (WGS) entry which is preliminary data.</text>
</comment>
<evidence type="ECO:0000256" key="3">
    <source>
        <dbReference type="ARBA" id="ARBA00022723"/>
    </source>
</evidence>
<dbReference type="AlphaFoldDB" id="A0AAI8VFM1"/>
<evidence type="ECO:0000313" key="11">
    <source>
        <dbReference type="EMBL" id="CAJ2503487.1"/>
    </source>
</evidence>
<feature type="binding site" evidence="7">
    <location>
        <position position="70"/>
    </location>
    <ligand>
        <name>Mn(2+)</name>
        <dbReference type="ChEBI" id="CHEBI:29035"/>
    </ligand>
</feature>
<dbReference type="GO" id="GO:0004784">
    <property type="term" value="F:superoxide dismutase activity"/>
    <property type="evidence" value="ECO:0007669"/>
    <property type="project" value="UniProtKB-EC"/>
</dbReference>
<evidence type="ECO:0000256" key="2">
    <source>
        <dbReference type="ARBA" id="ARBA00012682"/>
    </source>
</evidence>
<dbReference type="InterPro" id="IPR019832">
    <property type="entry name" value="Mn/Fe_SOD_C"/>
</dbReference>
<evidence type="ECO:0000256" key="7">
    <source>
        <dbReference type="PIRSR" id="PIRSR000349-1"/>
    </source>
</evidence>
<dbReference type="FunFam" id="1.10.287.990:FF:000001">
    <property type="entry name" value="Superoxide dismutase"/>
    <property type="match status" value="1"/>
</dbReference>
<feature type="binding site" evidence="7">
    <location>
        <position position="213"/>
    </location>
    <ligand>
        <name>Mn(2+)</name>
        <dbReference type="ChEBI" id="CHEBI:29035"/>
    </ligand>
</feature>
<dbReference type="SUPFAM" id="SSF54719">
    <property type="entry name" value="Fe,Mn superoxide dismutase (SOD), C-terminal domain"/>
    <property type="match status" value="1"/>
</dbReference>
<comment type="catalytic activity">
    <reaction evidence="6 8">
        <text>2 superoxide + 2 H(+) = H2O2 + O2</text>
        <dbReference type="Rhea" id="RHEA:20696"/>
        <dbReference type="ChEBI" id="CHEBI:15378"/>
        <dbReference type="ChEBI" id="CHEBI:15379"/>
        <dbReference type="ChEBI" id="CHEBI:16240"/>
        <dbReference type="ChEBI" id="CHEBI:18421"/>
        <dbReference type="EC" id="1.15.1.1"/>
    </reaction>
</comment>
<comment type="function">
    <text evidence="8">Destroys radicals which are normally produced within the cells and which are toxic to biological systems.</text>
</comment>
<dbReference type="PRINTS" id="PR01703">
    <property type="entry name" value="MNSODISMTASE"/>
</dbReference>
<evidence type="ECO:0000256" key="5">
    <source>
        <dbReference type="ARBA" id="ARBA00037226"/>
    </source>
</evidence>
<evidence type="ECO:0000256" key="6">
    <source>
        <dbReference type="ARBA" id="ARBA00049204"/>
    </source>
</evidence>
<reference evidence="11" key="1">
    <citation type="submission" date="2023-10" db="EMBL/GenBank/DDBJ databases">
        <authorList>
            <person name="Hackl T."/>
        </authorList>
    </citation>
    <scope>NUCLEOTIDE SEQUENCE</scope>
</reference>
<dbReference type="InterPro" id="IPR019833">
    <property type="entry name" value="Mn/Fe_SOD_BS"/>
</dbReference>
<organism evidence="11 12">
    <name type="scientific">Anthostomella pinea</name>
    <dbReference type="NCBI Taxonomy" id="933095"/>
    <lineage>
        <taxon>Eukaryota</taxon>
        <taxon>Fungi</taxon>
        <taxon>Dikarya</taxon>
        <taxon>Ascomycota</taxon>
        <taxon>Pezizomycotina</taxon>
        <taxon>Sordariomycetes</taxon>
        <taxon>Xylariomycetidae</taxon>
        <taxon>Xylariales</taxon>
        <taxon>Xylariaceae</taxon>
        <taxon>Anthostomella</taxon>
    </lineage>
</organism>
<dbReference type="Proteomes" id="UP001295740">
    <property type="component" value="Unassembled WGS sequence"/>
</dbReference>
<dbReference type="Gene3D" id="1.10.287.990">
    <property type="entry name" value="Fe,Mn superoxide dismutase (SOD) domain"/>
    <property type="match status" value="1"/>
</dbReference>
<dbReference type="InterPro" id="IPR036324">
    <property type="entry name" value="Mn/Fe_SOD_N_sf"/>
</dbReference>
<dbReference type="PROSITE" id="PS00088">
    <property type="entry name" value="SOD_MN"/>
    <property type="match status" value="1"/>
</dbReference>
<evidence type="ECO:0000256" key="4">
    <source>
        <dbReference type="ARBA" id="ARBA00023002"/>
    </source>
</evidence>
<dbReference type="SUPFAM" id="SSF46609">
    <property type="entry name" value="Fe,Mn superoxide dismutase (SOD), N-terminal domain"/>
    <property type="match status" value="1"/>
</dbReference>
<accession>A0AAI8VFM1</accession>
<dbReference type="Pfam" id="PF02777">
    <property type="entry name" value="Sod_Fe_C"/>
    <property type="match status" value="1"/>
</dbReference>
<dbReference type="PIRSF" id="PIRSF000349">
    <property type="entry name" value="SODismutase"/>
    <property type="match status" value="1"/>
</dbReference>
<dbReference type="GO" id="GO:0005737">
    <property type="term" value="C:cytoplasm"/>
    <property type="evidence" value="ECO:0007669"/>
    <property type="project" value="TreeGrafter"/>
</dbReference>
<dbReference type="Pfam" id="PF00081">
    <property type="entry name" value="Sod_Fe_N"/>
    <property type="match status" value="1"/>
</dbReference>
<comment type="similarity">
    <text evidence="1 8">Belongs to the iron/manganese superoxide dismutase family.</text>
</comment>
<feature type="binding site" evidence="7">
    <location>
        <position position="217"/>
    </location>
    <ligand>
        <name>Mn(2+)</name>
        <dbReference type="ChEBI" id="CHEBI:29035"/>
    </ligand>
</feature>
<name>A0AAI8VFM1_9PEZI</name>
<dbReference type="Gene3D" id="3.55.40.20">
    <property type="entry name" value="Iron/manganese superoxide dismutase, C-terminal domain"/>
    <property type="match status" value="1"/>
</dbReference>
<feature type="domain" description="Manganese/iron superoxide dismutase N-terminal" evidence="9">
    <location>
        <begin position="46"/>
        <end position="131"/>
    </location>
</feature>
<dbReference type="GO" id="GO:0046872">
    <property type="term" value="F:metal ion binding"/>
    <property type="evidence" value="ECO:0007669"/>
    <property type="project" value="UniProtKB-KW"/>
</dbReference>
<dbReference type="InterPro" id="IPR001189">
    <property type="entry name" value="Mn/Fe_SOD"/>
</dbReference>
<dbReference type="FunFam" id="3.55.40.20:FF:000001">
    <property type="entry name" value="Superoxide dismutase"/>
    <property type="match status" value="1"/>
</dbReference>